<organism evidence="1 2">
    <name type="scientific">Jannaschia pohangensis</name>
    <dbReference type="NCBI Taxonomy" id="390807"/>
    <lineage>
        <taxon>Bacteria</taxon>
        <taxon>Pseudomonadati</taxon>
        <taxon>Pseudomonadota</taxon>
        <taxon>Alphaproteobacteria</taxon>
        <taxon>Rhodobacterales</taxon>
        <taxon>Roseobacteraceae</taxon>
        <taxon>Jannaschia</taxon>
    </lineage>
</organism>
<dbReference type="RefSeq" id="WP_092781989.1">
    <property type="nucleotide sequence ID" value="NZ_FORA01000003.1"/>
</dbReference>
<sequence>MTFQPFVPTGGLAGWRFLQNTISAQREAHGQGAVLQRDLDYFAQNIGKIDTAEQLVGDYRLLSVALTAFGLQDDINSKFLIRKVLEEGTIETDALANRLSDKRYRDLSRTFGFGDFPVPSTKISDFADRIAERYKSRSFEIDLGKTNDSMRLALNAERELVSIGNDGTSNRTKWFAIMGTAPLRKVMETALNLPTAFATLPIDKQLETFLERSEAIFGTSDVRELGEPKLLGRILDRYTALDGLSNGTTAPSSPALVLLRGF</sequence>
<dbReference type="SUPFAM" id="SSF158837">
    <property type="entry name" value="AGR C 984p-like"/>
    <property type="match status" value="1"/>
</dbReference>
<protein>
    <recommendedName>
        <fullName evidence="3">Flagellar protein</fullName>
    </recommendedName>
</protein>
<accession>A0A1I3R8T3</accession>
<dbReference type="Gene3D" id="1.10.3700.10">
    <property type="entry name" value="AGR C 984p-like"/>
    <property type="match status" value="1"/>
</dbReference>
<dbReference type="Pfam" id="PF06748">
    <property type="entry name" value="DUF1217"/>
    <property type="match status" value="1"/>
</dbReference>
<dbReference type="OrthoDB" id="7824597at2"/>
<dbReference type="Proteomes" id="UP000199110">
    <property type="component" value="Unassembled WGS sequence"/>
</dbReference>
<dbReference type="EMBL" id="FORA01000003">
    <property type="protein sequence ID" value="SFJ42748.1"/>
    <property type="molecule type" value="Genomic_DNA"/>
</dbReference>
<dbReference type="InterPro" id="IPR010626">
    <property type="entry name" value="DUF1217"/>
</dbReference>
<dbReference type="InterPro" id="IPR023157">
    <property type="entry name" value="AGR-C-984p-like_sf"/>
</dbReference>
<evidence type="ECO:0000313" key="2">
    <source>
        <dbReference type="Proteomes" id="UP000199110"/>
    </source>
</evidence>
<reference evidence="1 2" key="1">
    <citation type="submission" date="2016-10" db="EMBL/GenBank/DDBJ databases">
        <authorList>
            <person name="de Groot N.N."/>
        </authorList>
    </citation>
    <scope>NUCLEOTIDE SEQUENCE [LARGE SCALE GENOMIC DNA]</scope>
    <source>
        <strain evidence="1 2">DSM 19073</strain>
    </source>
</reference>
<keyword evidence="2" id="KW-1185">Reference proteome</keyword>
<dbReference type="STRING" id="390807.SAMN04488095_2835"/>
<name>A0A1I3R8T3_9RHOB</name>
<evidence type="ECO:0008006" key="3">
    <source>
        <dbReference type="Google" id="ProtNLM"/>
    </source>
</evidence>
<evidence type="ECO:0000313" key="1">
    <source>
        <dbReference type="EMBL" id="SFJ42748.1"/>
    </source>
</evidence>
<dbReference type="AlphaFoldDB" id="A0A1I3R8T3"/>
<gene>
    <name evidence="1" type="ORF">SAMN04488095_2835</name>
</gene>
<proteinExistence type="predicted"/>